<dbReference type="Proteomes" id="UP001165366">
    <property type="component" value="Unassembled WGS sequence"/>
</dbReference>
<keyword evidence="1" id="KW-0472">Membrane</keyword>
<feature type="domain" description="Inner membrane protein YgaP-like transmembrane" evidence="2">
    <location>
        <begin position="22"/>
        <end position="80"/>
    </location>
</feature>
<evidence type="ECO:0000256" key="1">
    <source>
        <dbReference type="SAM" id="Phobius"/>
    </source>
</evidence>
<sequence>MSYKSVLVFNLEKVLEVISMIMKKNVGYWDSIIRTIVGAAVVSLGMFYDNYWGLLGIILVFSGVVSFCPIYQLFKIGTVKTGLEREN</sequence>
<reference evidence="3" key="2">
    <citation type="submission" date="2024-05" db="EMBL/GenBank/DDBJ databases">
        <title>Rhodohalobacter halophilus gen. nov., sp. nov., a moderately halophilic member of the family Balneolaceae.</title>
        <authorList>
            <person name="Xia J."/>
        </authorList>
    </citation>
    <scope>NUCLEOTIDE SEQUENCE</scope>
    <source>
        <strain evidence="3">WB101</strain>
    </source>
</reference>
<keyword evidence="4" id="KW-1185">Reference proteome</keyword>
<evidence type="ECO:0000259" key="2">
    <source>
        <dbReference type="Pfam" id="PF11127"/>
    </source>
</evidence>
<dbReference type="Pfam" id="PF11127">
    <property type="entry name" value="YgaP-like_TM"/>
    <property type="match status" value="1"/>
</dbReference>
<dbReference type="InterPro" id="IPR021309">
    <property type="entry name" value="YgaP-like_TM"/>
</dbReference>
<feature type="transmembrane region" description="Helical" evidence="1">
    <location>
        <begin position="28"/>
        <end position="48"/>
    </location>
</feature>
<dbReference type="RefSeq" id="WP_237854139.1">
    <property type="nucleotide sequence ID" value="NZ_JAKLWS010000011.1"/>
</dbReference>
<comment type="caution">
    <text evidence="3">The sequence shown here is derived from an EMBL/GenBank/DDBJ whole genome shotgun (WGS) entry which is preliminary data.</text>
</comment>
<name>A0ABS9KDP6_9BACT</name>
<protein>
    <submittedName>
        <fullName evidence="3">DUF2892 domain-containing protein</fullName>
    </submittedName>
</protein>
<evidence type="ECO:0000313" key="3">
    <source>
        <dbReference type="EMBL" id="MCG2588984.1"/>
    </source>
</evidence>
<accession>A0ABS9KDP6</accession>
<feature type="transmembrane region" description="Helical" evidence="1">
    <location>
        <begin position="54"/>
        <end position="74"/>
    </location>
</feature>
<evidence type="ECO:0000313" key="4">
    <source>
        <dbReference type="Proteomes" id="UP001165366"/>
    </source>
</evidence>
<keyword evidence="1" id="KW-1133">Transmembrane helix</keyword>
<keyword evidence="1" id="KW-0812">Transmembrane</keyword>
<reference evidence="3" key="1">
    <citation type="submission" date="2022-01" db="EMBL/GenBank/DDBJ databases">
        <authorList>
            <person name="Wang Y."/>
        </authorList>
    </citation>
    <scope>NUCLEOTIDE SEQUENCE</scope>
    <source>
        <strain evidence="3">WB101</strain>
    </source>
</reference>
<gene>
    <name evidence="3" type="ORF">L6773_10420</name>
</gene>
<proteinExistence type="predicted"/>
<dbReference type="EMBL" id="JAKLWS010000011">
    <property type="protein sequence ID" value="MCG2588984.1"/>
    <property type="molecule type" value="Genomic_DNA"/>
</dbReference>
<organism evidence="3 4">
    <name type="scientific">Rhodohalobacter sulfatireducens</name>
    <dbReference type="NCBI Taxonomy" id="2911366"/>
    <lineage>
        <taxon>Bacteria</taxon>
        <taxon>Pseudomonadati</taxon>
        <taxon>Balneolota</taxon>
        <taxon>Balneolia</taxon>
        <taxon>Balneolales</taxon>
        <taxon>Balneolaceae</taxon>
        <taxon>Rhodohalobacter</taxon>
    </lineage>
</organism>